<protein>
    <submittedName>
        <fullName evidence="1">Uncharacterized protein</fullName>
    </submittedName>
</protein>
<organism evidence="1">
    <name type="scientific">Amphimedon queenslandica</name>
    <name type="common">Sponge</name>
    <dbReference type="NCBI Taxonomy" id="400682"/>
    <lineage>
        <taxon>Eukaryota</taxon>
        <taxon>Metazoa</taxon>
        <taxon>Porifera</taxon>
        <taxon>Demospongiae</taxon>
        <taxon>Heteroscleromorpha</taxon>
        <taxon>Haplosclerida</taxon>
        <taxon>Niphatidae</taxon>
        <taxon>Amphimedon</taxon>
    </lineage>
</organism>
<dbReference type="InParanoid" id="A0A1X7T9P9"/>
<proteinExistence type="predicted"/>
<dbReference type="AlphaFoldDB" id="A0A1X7T9P9"/>
<dbReference type="EnsemblMetazoa" id="Aqu2.1.11251_001">
    <property type="protein sequence ID" value="Aqu2.1.11251_001"/>
    <property type="gene ID" value="Aqu2.1.11251"/>
</dbReference>
<name>A0A1X7T9P9_AMPQE</name>
<reference evidence="1" key="1">
    <citation type="submission" date="2017-05" db="UniProtKB">
        <authorList>
            <consortium name="EnsemblMetazoa"/>
        </authorList>
    </citation>
    <scope>IDENTIFICATION</scope>
</reference>
<sequence length="46" mass="5027">GRLDFCKSVLLRLLLLTVLLLVLCTRLTDTLAFLLQGSPSSIIPVT</sequence>
<accession>A0A1X7T9P9</accession>
<evidence type="ECO:0000313" key="1">
    <source>
        <dbReference type="EnsemblMetazoa" id="Aqu2.1.11251_001"/>
    </source>
</evidence>